<protein>
    <recommendedName>
        <fullName evidence="6">Pentatricopeptide repeat-containing protein</fullName>
    </recommendedName>
</protein>
<accession>A0A812IWA8</accession>
<dbReference type="Pfam" id="PF13812">
    <property type="entry name" value="PPR_3"/>
    <property type="match status" value="1"/>
</dbReference>
<feature type="compositionally biased region" description="Basic and acidic residues" evidence="3">
    <location>
        <begin position="402"/>
        <end position="416"/>
    </location>
</feature>
<dbReference type="PANTHER" id="PTHR47936:SF1">
    <property type="entry name" value="PENTATRICOPEPTIDE REPEAT-CONTAINING PROTEIN GUN1, CHLOROPLASTIC"/>
    <property type="match status" value="1"/>
</dbReference>
<name>A0A812IWA8_SYMPI</name>
<dbReference type="SUPFAM" id="SSF53927">
    <property type="entry name" value="Cytidine deaminase-like"/>
    <property type="match status" value="1"/>
</dbReference>
<evidence type="ECO:0000313" key="4">
    <source>
        <dbReference type="EMBL" id="CAE7173608.1"/>
    </source>
</evidence>
<dbReference type="AlphaFoldDB" id="A0A812IWA8"/>
<dbReference type="InterPro" id="IPR011990">
    <property type="entry name" value="TPR-like_helical_dom_sf"/>
</dbReference>
<feature type="region of interest" description="Disordered" evidence="3">
    <location>
        <begin position="259"/>
        <end position="376"/>
    </location>
</feature>
<feature type="compositionally biased region" description="Basic and acidic residues" evidence="3">
    <location>
        <begin position="286"/>
        <end position="316"/>
    </location>
</feature>
<reference evidence="4" key="1">
    <citation type="submission" date="2021-02" db="EMBL/GenBank/DDBJ databases">
        <authorList>
            <person name="Dougan E. K."/>
            <person name="Rhodes N."/>
            <person name="Thang M."/>
            <person name="Chan C."/>
        </authorList>
    </citation>
    <scope>NUCLEOTIDE SEQUENCE</scope>
</reference>
<feature type="repeat" description="PPR" evidence="2">
    <location>
        <begin position="72"/>
        <end position="106"/>
    </location>
</feature>
<sequence length="564" mass="64183">MACVQRVGRKGLARAFSSWRPKAAQCRGFSDVREDGKVTGPRYYPSLTQTLRNTRGRELLRIVDTAVPNLQSEQEFLVILKALALDGQFRRALRLMREMKDLGLELDIVKYNWVLSAMAKDKQVERALAMLDEMREKAVSPDLQSYNHCAGACKPKEWQHSLYILRSLMPAAGIQADAQSFEHVAAACEEAHEWQRSLSLFLEISQQGLFASSVGHNYALSACRQGKQWKHGFEIMDAMKQRSFEPDFRLKMDLEAQSRGLDRAPPPEPSSRSMPSPDNVWQRKQQLRELREQDKRRQEERRLEEERQKRLREAHQSEPATPSASSAQSTPQTSEQSAKPAARETVREAARETVRPSAKAESSLNLPDPKFRAQHQDSAGLGDIPVAKATQALPAKTQQRAEGSRQERERRDPPRRDPKRPKLRSPGSYVLPVFAQHDRSNHAERQALIKVIARVQEASGAKTDAEFEAECAEVTGTVRLYASHTPCISCMACFCQFQRLFPKVKLCVDFDDWRDTRRMVEMARREEEHKRRNSTPPNYDCPGLSDMSDEEEPEDLNPAASMTM</sequence>
<dbReference type="InterPro" id="IPR002885">
    <property type="entry name" value="PPR_rpt"/>
</dbReference>
<feature type="compositionally biased region" description="Basic and acidic residues" evidence="3">
    <location>
        <begin position="341"/>
        <end position="354"/>
    </location>
</feature>
<evidence type="ECO:0000256" key="3">
    <source>
        <dbReference type="SAM" id="MobiDB-lite"/>
    </source>
</evidence>
<feature type="region of interest" description="Disordered" evidence="3">
    <location>
        <begin position="389"/>
        <end position="427"/>
    </location>
</feature>
<dbReference type="OrthoDB" id="425372at2759"/>
<feature type="region of interest" description="Disordered" evidence="3">
    <location>
        <begin position="526"/>
        <end position="564"/>
    </location>
</feature>
<proteinExistence type="predicted"/>
<feature type="compositionally biased region" description="Low complexity" evidence="3">
    <location>
        <begin position="317"/>
        <end position="338"/>
    </location>
</feature>
<organism evidence="4 5">
    <name type="scientific">Symbiodinium pilosum</name>
    <name type="common">Dinoflagellate</name>
    <dbReference type="NCBI Taxonomy" id="2952"/>
    <lineage>
        <taxon>Eukaryota</taxon>
        <taxon>Sar</taxon>
        <taxon>Alveolata</taxon>
        <taxon>Dinophyceae</taxon>
        <taxon>Suessiales</taxon>
        <taxon>Symbiodiniaceae</taxon>
        <taxon>Symbiodinium</taxon>
    </lineage>
</organism>
<dbReference type="Proteomes" id="UP000649617">
    <property type="component" value="Unassembled WGS sequence"/>
</dbReference>
<evidence type="ECO:0000256" key="2">
    <source>
        <dbReference type="PROSITE-ProRule" id="PRU00708"/>
    </source>
</evidence>
<dbReference type="InterPro" id="IPR016193">
    <property type="entry name" value="Cytidine_deaminase-like"/>
</dbReference>
<dbReference type="PROSITE" id="PS51375">
    <property type="entry name" value="PPR"/>
    <property type="match status" value="2"/>
</dbReference>
<evidence type="ECO:0008006" key="6">
    <source>
        <dbReference type="Google" id="ProtNLM"/>
    </source>
</evidence>
<dbReference type="GO" id="GO:0003824">
    <property type="term" value="F:catalytic activity"/>
    <property type="evidence" value="ECO:0007669"/>
    <property type="project" value="InterPro"/>
</dbReference>
<dbReference type="EMBL" id="CAJNIZ010000736">
    <property type="protein sequence ID" value="CAE7173608.1"/>
    <property type="molecule type" value="Genomic_DNA"/>
</dbReference>
<gene>
    <name evidence="4" type="ORF">SPIL2461_LOCUS807</name>
</gene>
<feature type="repeat" description="PPR" evidence="2">
    <location>
        <begin position="107"/>
        <end position="141"/>
    </location>
</feature>
<dbReference type="Gene3D" id="1.25.40.10">
    <property type="entry name" value="Tetratricopeptide repeat domain"/>
    <property type="match status" value="2"/>
</dbReference>
<evidence type="ECO:0000313" key="5">
    <source>
        <dbReference type="Proteomes" id="UP000649617"/>
    </source>
</evidence>
<keyword evidence="5" id="KW-1185">Reference proteome</keyword>
<keyword evidence="1" id="KW-0677">Repeat</keyword>
<evidence type="ECO:0000256" key="1">
    <source>
        <dbReference type="ARBA" id="ARBA00022737"/>
    </source>
</evidence>
<dbReference type="PANTHER" id="PTHR47936">
    <property type="entry name" value="PPR_LONG DOMAIN-CONTAINING PROTEIN"/>
    <property type="match status" value="1"/>
</dbReference>
<comment type="caution">
    <text evidence="4">The sequence shown here is derived from an EMBL/GenBank/DDBJ whole genome shotgun (WGS) entry which is preliminary data.</text>
</comment>
<dbReference type="NCBIfam" id="TIGR00756">
    <property type="entry name" value="PPR"/>
    <property type="match status" value="2"/>
</dbReference>